<dbReference type="AlphaFoldDB" id="A0A7J6T347"/>
<protein>
    <submittedName>
        <fullName evidence="1">Uncharacterized protein</fullName>
    </submittedName>
</protein>
<evidence type="ECO:0000313" key="1">
    <source>
        <dbReference type="EMBL" id="KAF4739628.1"/>
    </source>
</evidence>
<accession>A0A7J6T347</accession>
<name>A0A7J6T347_PEROL</name>
<evidence type="ECO:0000313" key="2">
    <source>
        <dbReference type="Proteomes" id="UP000574390"/>
    </source>
</evidence>
<reference evidence="1 2" key="1">
    <citation type="submission" date="2020-04" db="EMBL/GenBank/DDBJ databases">
        <title>Perkinsus olseni comparative genomics.</title>
        <authorList>
            <person name="Bogema D.R."/>
        </authorList>
    </citation>
    <scope>NUCLEOTIDE SEQUENCE [LARGE SCALE GENOMIC DNA]</scope>
    <source>
        <strain evidence="1">ATCC PRA-205</strain>
    </source>
</reference>
<dbReference type="Proteomes" id="UP000574390">
    <property type="component" value="Unassembled WGS sequence"/>
</dbReference>
<sequence length="107" mass="12612">YCFIRGKRFAVPNVNPRLKPNRTNSRWRGPRWRATSRRSWLAGTFTPNFYPRVCIITSARRPTSPVSISLPRIGNQDHWLLLQGIENWPKHYRPPEENSTDICRPLL</sequence>
<gene>
    <name evidence="1" type="ORF">FOZ62_007266</name>
</gene>
<feature type="non-terminal residue" evidence="1">
    <location>
        <position position="107"/>
    </location>
</feature>
<feature type="non-terminal residue" evidence="1">
    <location>
        <position position="1"/>
    </location>
</feature>
<dbReference type="EMBL" id="JABANM010010269">
    <property type="protein sequence ID" value="KAF4739628.1"/>
    <property type="molecule type" value="Genomic_DNA"/>
</dbReference>
<proteinExistence type="predicted"/>
<comment type="caution">
    <text evidence="1">The sequence shown here is derived from an EMBL/GenBank/DDBJ whole genome shotgun (WGS) entry which is preliminary data.</text>
</comment>
<organism evidence="1 2">
    <name type="scientific">Perkinsus olseni</name>
    <name type="common">Perkinsus atlanticus</name>
    <dbReference type="NCBI Taxonomy" id="32597"/>
    <lineage>
        <taxon>Eukaryota</taxon>
        <taxon>Sar</taxon>
        <taxon>Alveolata</taxon>
        <taxon>Perkinsozoa</taxon>
        <taxon>Perkinsea</taxon>
        <taxon>Perkinsida</taxon>
        <taxon>Perkinsidae</taxon>
        <taxon>Perkinsus</taxon>
    </lineage>
</organism>